<keyword evidence="2 6" id="KW-0698">rRNA processing</keyword>
<dbReference type="InterPro" id="IPR053910">
    <property type="entry name" value="RsmI_HTH"/>
</dbReference>
<evidence type="ECO:0000259" key="7">
    <source>
        <dbReference type="Pfam" id="PF00590"/>
    </source>
</evidence>
<name>A0A964T2T8_9HYPH</name>
<evidence type="ECO:0000313" key="9">
    <source>
        <dbReference type="EMBL" id="MYZ47416.1"/>
    </source>
</evidence>
<dbReference type="Gene3D" id="3.40.1010.10">
    <property type="entry name" value="Cobalt-precorrin-4 Transmethylase, Domain 1"/>
    <property type="match status" value="1"/>
</dbReference>
<evidence type="ECO:0000256" key="3">
    <source>
        <dbReference type="ARBA" id="ARBA00022603"/>
    </source>
</evidence>
<dbReference type="OrthoDB" id="9809084at2"/>
<feature type="domain" description="RsmI HTH" evidence="8">
    <location>
        <begin position="259"/>
        <end position="302"/>
    </location>
</feature>
<evidence type="ECO:0000313" key="10">
    <source>
        <dbReference type="Proteomes" id="UP000773614"/>
    </source>
</evidence>
<keyword evidence="5 6" id="KW-0949">S-adenosyl-L-methionine</keyword>
<dbReference type="InterPro" id="IPR014777">
    <property type="entry name" value="4pyrrole_Mease_sub1"/>
</dbReference>
<evidence type="ECO:0000256" key="4">
    <source>
        <dbReference type="ARBA" id="ARBA00022679"/>
    </source>
</evidence>
<gene>
    <name evidence="6 9" type="primary">rsmI</name>
    <name evidence="9" type="ORF">E4O86_06790</name>
</gene>
<proteinExistence type="inferred from homology"/>
<dbReference type="PIRSF" id="PIRSF005917">
    <property type="entry name" value="MTase_YraL"/>
    <property type="match status" value="1"/>
</dbReference>
<evidence type="ECO:0000256" key="5">
    <source>
        <dbReference type="ARBA" id="ARBA00022691"/>
    </source>
</evidence>
<dbReference type="InterPro" id="IPR000878">
    <property type="entry name" value="4pyrrol_Mease"/>
</dbReference>
<protein>
    <recommendedName>
        <fullName evidence="6">Ribosomal RNA small subunit methyltransferase I</fullName>
        <ecNumber evidence="6">2.1.1.198</ecNumber>
    </recommendedName>
    <alternativeName>
        <fullName evidence="6">16S rRNA 2'-O-ribose C1402 methyltransferase</fullName>
    </alternativeName>
    <alternativeName>
        <fullName evidence="6">rRNA (cytidine-2'-O-)-methyltransferase RsmI</fullName>
    </alternativeName>
</protein>
<sequence length="305" mass="31565">MDEDGEGAAGLPGAKSYVVRGQIVRAPTLAPGLYLVATPIGHLDDITLRALDTLAAAGLIACEDTRVTRKLLTRYGISAAVTAYHEHSGPEAARRILAALERGEAVALVSDAGTPLVSDPGFRLVRDAVERGHSVVPVPGASSVLAALAGAGLPTDTFLFAGFLPNKAGQRRSRLEALAGIPATLVLLESPNRIGALLADAAAVLGGAREAAVCREMTKLHETFDRGTLAALAERYGDGPARGEIVLVVAPPGEAEPVAAEDLDERIRAALTRLGVRDAADAVAAETGAKRRDVYQRALALKAGR</sequence>
<dbReference type="InterPro" id="IPR014776">
    <property type="entry name" value="4pyrrole_Mease_sub2"/>
</dbReference>
<comment type="subcellular location">
    <subcellularLocation>
        <location evidence="6">Cytoplasm</location>
    </subcellularLocation>
</comment>
<dbReference type="CDD" id="cd11648">
    <property type="entry name" value="RsmI"/>
    <property type="match status" value="1"/>
</dbReference>
<keyword evidence="10" id="KW-1185">Reference proteome</keyword>
<dbReference type="FunFam" id="3.30.950.10:FF:000002">
    <property type="entry name" value="Ribosomal RNA small subunit methyltransferase I"/>
    <property type="match status" value="1"/>
</dbReference>
<keyword evidence="3 6" id="KW-0489">Methyltransferase</keyword>
<dbReference type="RefSeq" id="WP_161139763.1">
    <property type="nucleotide sequence ID" value="NZ_SPKJ01000014.1"/>
</dbReference>
<dbReference type="Proteomes" id="UP000773614">
    <property type="component" value="Unassembled WGS sequence"/>
</dbReference>
<accession>A0A964T2T8</accession>
<dbReference type="InterPro" id="IPR018063">
    <property type="entry name" value="SAM_MeTrfase_RsmI_CS"/>
</dbReference>
<dbReference type="EMBL" id="SPKJ01000014">
    <property type="protein sequence ID" value="MYZ47416.1"/>
    <property type="molecule type" value="Genomic_DNA"/>
</dbReference>
<keyword evidence="4 6" id="KW-0808">Transferase</keyword>
<dbReference type="GO" id="GO:0005737">
    <property type="term" value="C:cytoplasm"/>
    <property type="evidence" value="ECO:0007669"/>
    <property type="project" value="UniProtKB-SubCell"/>
</dbReference>
<feature type="domain" description="Tetrapyrrole methylase" evidence="7">
    <location>
        <begin position="33"/>
        <end position="232"/>
    </location>
</feature>
<dbReference type="PROSITE" id="PS01296">
    <property type="entry name" value="RSMI"/>
    <property type="match status" value="1"/>
</dbReference>
<dbReference type="InterPro" id="IPR008189">
    <property type="entry name" value="rRNA_ssu_MeTfrase_I"/>
</dbReference>
<dbReference type="PANTHER" id="PTHR46111">
    <property type="entry name" value="RIBOSOMAL RNA SMALL SUBUNIT METHYLTRANSFERASE I"/>
    <property type="match status" value="1"/>
</dbReference>
<evidence type="ECO:0000259" key="8">
    <source>
        <dbReference type="Pfam" id="PF23016"/>
    </source>
</evidence>
<evidence type="ECO:0000256" key="6">
    <source>
        <dbReference type="HAMAP-Rule" id="MF_01877"/>
    </source>
</evidence>
<dbReference type="SUPFAM" id="SSF53790">
    <property type="entry name" value="Tetrapyrrole methylase"/>
    <property type="match status" value="1"/>
</dbReference>
<dbReference type="AlphaFoldDB" id="A0A964T2T8"/>
<evidence type="ECO:0000256" key="1">
    <source>
        <dbReference type="ARBA" id="ARBA00022490"/>
    </source>
</evidence>
<dbReference type="EC" id="2.1.1.198" evidence="6"/>
<dbReference type="InterPro" id="IPR035996">
    <property type="entry name" value="4pyrrol_Methylase_sf"/>
</dbReference>
<dbReference type="NCBIfam" id="TIGR00096">
    <property type="entry name" value="16S rRNA (cytidine(1402)-2'-O)-methyltransferase"/>
    <property type="match status" value="1"/>
</dbReference>
<dbReference type="Pfam" id="PF23016">
    <property type="entry name" value="RsmI_C"/>
    <property type="match status" value="1"/>
</dbReference>
<comment type="similarity">
    <text evidence="6">Belongs to the methyltransferase superfamily. RsmI family.</text>
</comment>
<dbReference type="Gene3D" id="3.30.950.10">
    <property type="entry name" value="Methyltransferase, Cobalt-precorrin-4 Transmethylase, Domain 2"/>
    <property type="match status" value="1"/>
</dbReference>
<evidence type="ECO:0000256" key="2">
    <source>
        <dbReference type="ARBA" id="ARBA00022552"/>
    </source>
</evidence>
<dbReference type="PANTHER" id="PTHR46111:SF1">
    <property type="entry name" value="RIBOSOMAL RNA SMALL SUBUNIT METHYLTRANSFERASE I"/>
    <property type="match status" value="1"/>
</dbReference>
<dbReference type="HAMAP" id="MF_01877">
    <property type="entry name" value="16SrRNA_methyltr_I"/>
    <property type="match status" value="1"/>
</dbReference>
<organism evidence="9 10">
    <name type="scientific">Propylenella binzhouense</name>
    <dbReference type="NCBI Taxonomy" id="2555902"/>
    <lineage>
        <taxon>Bacteria</taxon>
        <taxon>Pseudomonadati</taxon>
        <taxon>Pseudomonadota</taxon>
        <taxon>Alphaproteobacteria</taxon>
        <taxon>Hyphomicrobiales</taxon>
        <taxon>Propylenellaceae</taxon>
        <taxon>Propylenella</taxon>
    </lineage>
</organism>
<dbReference type="FunFam" id="3.40.1010.10:FF:000007">
    <property type="entry name" value="Ribosomal RNA small subunit methyltransferase I"/>
    <property type="match status" value="1"/>
</dbReference>
<reference evidence="9" key="1">
    <citation type="submission" date="2019-03" db="EMBL/GenBank/DDBJ databases">
        <title>Afifella sp. nov., isolated from activated sludge.</title>
        <authorList>
            <person name="Li Q."/>
            <person name="Liu Y."/>
        </authorList>
    </citation>
    <scope>NUCLEOTIDE SEQUENCE</scope>
    <source>
        <strain evidence="9">L72</strain>
    </source>
</reference>
<comment type="function">
    <text evidence="6">Catalyzes the 2'-O-methylation of the ribose of cytidine 1402 (C1402) in 16S rRNA.</text>
</comment>
<dbReference type="Pfam" id="PF00590">
    <property type="entry name" value="TP_methylase"/>
    <property type="match status" value="1"/>
</dbReference>
<dbReference type="GO" id="GO:0070677">
    <property type="term" value="F:rRNA (cytosine-2'-O-)-methyltransferase activity"/>
    <property type="evidence" value="ECO:0007669"/>
    <property type="project" value="UniProtKB-UniRule"/>
</dbReference>
<comment type="caution">
    <text evidence="9">The sequence shown here is derived from an EMBL/GenBank/DDBJ whole genome shotgun (WGS) entry which is preliminary data.</text>
</comment>
<keyword evidence="1 6" id="KW-0963">Cytoplasm</keyword>
<comment type="catalytic activity">
    <reaction evidence="6">
        <text>cytidine(1402) in 16S rRNA + S-adenosyl-L-methionine = 2'-O-methylcytidine(1402) in 16S rRNA + S-adenosyl-L-homocysteine + H(+)</text>
        <dbReference type="Rhea" id="RHEA:42924"/>
        <dbReference type="Rhea" id="RHEA-COMP:10285"/>
        <dbReference type="Rhea" id="RHEA-COMP:10286"/>
        <dbReference type="ChEBI" id="CHEBI:15378"/>
        <dbReference type="ChEBI" id="CHEBI:57856"/>
        <dbReference type="ChEBI" id="CHEBI:59789"/>
        <dbReference type="ChEBI" id="CHEBI:74495"/>
        <dbReference type="ChEBI" id="CHEBI:82748"/>
        <dbReference type="EC" id="2.1.1.198"/>
    </reaction>
</comment>